<proteinExistence type="inferred from homology"/>
<dbReference type="PROSITE" id="PS50801">
    <property type="entry name" value="STAS"/>
    <property type="match status" value="1"/>
</dbReference>
<dbReference type="InterPro" id="IPR003658">
    <property type="entry name" value="Anti-sigma_ant"/>
</dbReference>
<protein>
    <recommendedName>
        <fullName evidence="2">Anti-sigma factor antagonist</fullName>
    </recommendedName>
</protein>
<reference evidence="4 5" key="1">
    <citation type="journal article" date="2024" name="Int. J. Syst. Evol. Microbiol.">
        <title>Paenibacillus hexagrammi sp. nov., a novel bacterium isolated from the gut content of Hexagrammos agrammus.</title>
        <authorList>
            <person name="Jung H.K."/>
            <person name="Kim D.G."/>
            <person name="Zin H."/>
            <person name="Park J."/>
            <person name="Jung H."/>
            <person name="Kim Y.O."/>
            <person name="Kong H.J."/>
            <person name="Kim J.W."/>
            <person name="Kim Y.S."/>
        </authorList>
    </citation>
    <scope>NUCLEOTIDE SEQUENCE [LARGE SCALE GENOMIC DNA]</scope>
    <source>
        <strain evidence="4 5">YPD9-1</strain>
    </source>
</reference>
<gene>
    <name evidence="4" type="ORF">L0M14_02385</name>
</gene>
<comment type="similarity">
    <text evidence="1 2">Belongs to the anti-sigma-factor antagonist family.</text>
</comment>
<feature type="domain" description="STAS" evidence="3">
    <location>
        <begin position="1"/>
        <end position="110"/>
    </location>
</feature>
<dbReference type="RefSeq" id="WP_235120497.1">
    <property type="nucleotide sequence ID" value="NZ_CP090978.1"/>
</dbReference>
<evidence type="ECO:0000313" key="4">
    <source>
        <dbReference type="EMBL" id="UJF34106.1"/>
    </source>
</evidence>
<dbReference type="PANTHER" id="PTHR33495">
    <property type="entry name" value="ANTI-SIGMA FACTOR ANTAGONIST TM_1081-RELATED-RELATED"/>
    <property type="match status" value="1"/>
</dbReference>
<dbReference type="CDD" id="cd07043">
    <property type="entry name" value="STAS_anti-anti-sigma_factors"/>
    <property type="match status" value="1"/>
</dbReference>
<accession>A0ABY3SJH6</accession>
<keyword evidence="5" id="KW-1185">Reference proteome</keyword>
<dbReference type="Pfam" id="PF01740">
    <property type="entry name" value="STAS"/>
    <property type="match status" value="1"/>
</dbReference>
<dbReference type="Proteomes" id="UP001649230">
    <property type="component" value="Chromosome"/>
</dbReference>
<evidence type="ECO:0000313" key="5">
    <source>
        <dbReference type="Proteomes" id="UP001649230"/>
    </source>
</evidence>
<evidence type="ECO:0000256" key="1">
    <source>
        <dbReference type="ARBA" id="ARBA00009013"/>
    </source>
</evidence>
<dbReference type="SUPFAM" id="SSF52091">
    <property type="entry name" value="SpoIIaa-like"/>
    <property type="match status" value="1"/>
</dbReference>
<dbReference type="InterPro" id="IPR002645">
    <property type="entry name" value="STAS_dom"/>
</dbReference>
<dbReference type="NCBIfam" id="TIGR00377">
    <property type="entry name" value="ant_ant_sig"/>
    <property type="match status" value="1"/>
</dbReference>
<organism evidence="4 5">
    <name type="scientific">Paenibacillus hexagrammi</name>
    <dbReference type="NCBI Taxonomy" id="2908839"/>
    <lineage>
        <taxon>Bacteria</taxon>
        <taxon>Bacillati</taxon>
        <taxon>Bacillota</taxon>
        <taxon>Bacilli</taxon>
        <taxon>Bacillales</taxon>
        <taxon>Paenibacillaceae</taxon>
        <taxon>Paenibacillus</taxon>
    </lineage>
</organism>
<evidence type="ECO:0000259" key="3">
    <source>
        <dbReference type="PROSITE" id="PS50801"/>
    </source>
</evidence>
<dbReference type="InterPro" id="IPR036513">
    <property type="entry name" value="STAS_dom_sf"/>
</dbReference>
<dbReference type="EMBL" id="CP090978">
    <property type="protein sequence ID" value="UJF34106.1"/>
    <property type="molecule type" value="Genomic_DNA"/>
</dbReference>
<evidence type="ECO:0000256" key="2">
    <source>
        <dbReference type="RuleBase" id="RU003749"/>
    </source>
</evidence>
<dbReference type="Gene3D" id="3.30.750.24">
    <property type="entry name" value="STAS domain"/>
    <property type="match status" value="1"/>
</dbReference>
<sequence length="111" mass="12347">MEISEQLHGDAVLLMINGRLDANYASDLESYFMQLVEKGHRRFVFDLHGLHYVSSAGLRSLLVAAKMIKVIQGKLALARMTEGVKDVFDMSGFSAIFSVYESEADALYAVQ</sequence>
<name>A0ABY3SJH6_9BACL</name>